<evidence type="ECO:0000259" key="1">
    <source>
        <dbReference type="Pfam" id="PF10675"/>
    </source>
</evidence>
<dbReference type="Pfam" id="PF10675">
    <property type="entry name" value="DUF2489"/>
    <property type="match status" value="1"/>
</dbReference>
<accession>A0ABZ2RCW1</accession>
<dbReference type="Proteomes" id="UP001476583">
    <property type="component" value="Chromosome"/>
</dbReference>
<protein>
    <submittedName>
        <fullName evidence="2">DUF2489 domain-containing protein</fullName>
    </submittedName>
</protein>
<organism evidence="2 3">
    <name type="scientific">Ectopseudomonas mendocina</name>
    <name type="common">Pseudomonas mendocina</name>
    <dbReference type="NCBI Taxonomy" id="300"/>
    <lineage>
        <taxon>Bacteria</taxon>
        <taxon>Pseudomonadati</taxon>
        <taxon>Pseudomonadota</taxon>
        <taxon>Gammaproteobacteria</taxon>
        <taxon>Pseudomonadales</taxon>
        <taxon>Pseudomonadaceae</taxon>
        <taxon>Ectopseudomonas</taxon>
    </lineage>
</organism>
<reference evidence="2 3" key="1">
    <citation type="submission" date="2024-03" db="EMBL/GenBank/DDBJ databases">
        <title>Complete genome of BD2.</title>
        <authorList>
            <person name="Cao G."/>
        </authorList>
    </citation>
    <scope>NUCLEOTIDE SEQUENCE [LARGE SCALE GENOMIC DNA]</scope>
    <source>
        <strain evidence="2 3">BD2</strain>
    </source>
</reference>
<proteinExistence type="predicted"/>
<evidence type="ECO:0000313" key="3">
    <source>
        <dbReference type="Proteomes" id="UP001476583"/>
    </source>
</evidence>
<keyword evidence="3" id="KW-1185">Reference proteome</keyword>
<gene>
    <name evidence="2" type="ORF">WG219_12495</name>
</gene>
<dbReference type="EMBL" id="CP148074">
    <property type="protein sequence ID" value="WXL24162.1"/>
    <property type="molecule type" value="Genomic_DNA"/>
</dbReference>
<feature type="domain" description="DUF2489" evidence="1">
    <location>
        <begin position="2"/>
        <end position="126"/>
    </location>
</feature>
<sequence>MALAVYALHLWRKVWRQQQAHREKRLAQHERLAGDLRILANSLLDGQLPLIEGAIRIKVLLDNYDYQLNQNQPCDVFKRIYAATAHIPTHQGWKALSKEQRANYEKLFERLTVEHQQAAHDAARWLLDKGLSNQPRT</sequence>
<dbReference type="InterPro" id="IPR019617">
    <property type="entry name" value="DUF2489"/>
</dbReference>
<name>A0ABZ2RCW1_ECTME</name>
<evidence type="ECO:0000313" key="2">
    <source>
        <dbReference type="EMBL" id="WXL24162.1"/>
    </source>
</evidence>